<dbReference type="Proteomes" id="UP001155057">
    <property type="component" value="Unassembled WGS sequence"/>
</dbReference>
<evidence type="ECO:0000313" key="2">
    <source>
        <dbReference type="EMBL" id="MCS3710530.1"/>
    </source>
</evidence>
<dbReference type="RefSeq" id="WP_011402848.1">
    <property type="nucleotide sequence ID" value="NZ_CALTRY010000012.1"/>
</dbReference>
<dbReference type="PANTHER" id="PTHR12277">
    <property type="entry name" value="ALPHA/BETA HYDROLASE DOMAIN-CONTAINING PROTEIN"/>
    <property type="match status" value="1"/>
</dbReference>
<dbReference type="Gene3D" id="3.40.50.1820">
    <property type="entry name" value="alpha/beta hydrolase"/>
    <property type="match status" value="1"/>
</dbReference>
<name>A0A9X2TFJ0_9BACT</name>
<organism evidence="2 3">
    <name type="scientific">Salinibacter ruber</name>
    <dbReference type="NCBI Taxonomy" id="146919"/>
    <lineage>
        <taxon>Bacteria</taxon>
        <taxon>Pseudomonadati</taxon>
        <taxon>Rhodothermota</taxon>
        <taxon>Rhodothermia</taxon>
        <taxon>Rhodothermales</taxon>
        <taxon>Salinibacteraceae</taxon>
        <taxon>Salinibacter</taxon>
    </lineage>
</organism>
<comment type="caution">
    <text evidence="2">The sequence shown here is derived from an EMBL/GenBank/DDBJ whole genome shotgun (WGS) entry which is preliminary data.</text>
</comment>
<dbReference type="PANTHER" id="PTHR12277:SF81">
    <property type="entry name" value="PROTEIN ABHD13"/>
    <property type="match status" value="1"/>
</dbReference>
<reference evidence="2" key="1">
    <citation type="submission" date="2022-08" db="EMBL/GenBank/DDBJ databases">
        <title>Genomic Encyclopedia of Type Strains, Phase V (KMG-V): Genome sequencing to study the core and pangenomes of soil and plant-associated prokaryotes.</title>
        <authorList>
            <person name="Whitman W."/>
        </authorList>
    </citation>
    <scope>NUCLEOTIDE SEQUENCE</scope>
    <source>
        <strain evidence="2">SP3049</strain>
    </source>
</reference>
<evidence type="ECO:0000313" key="3">
    <source>
        <dbReference type="Proteomes" id="UP001155057"/>
    </source>
</evidence>
<dbReference type="AlphaFoldDB" id="A0A9X2TFJ0"/>
<gene>
    <name evidence="2" type="ORF">GGP61_002143</name>
</gene>
<dbReference type="InterPro" id="IPR022742">
    <property type="entry name" value="Hydrolase_4"/>
</dbReference>
<proteinExistence type="predicted"/>
<dbReference type="Pfam" id="PF12146">
    <property type="entry name" value="Hydrolase_4"/>
    <property type="match status" value="1"/>
</dbReference>
<accession>A0A9X2TFJ0</accession>
<feature type="domain" description="Serine aminopeptidase S33" evidence="1">
    <location>
        <begin position="81"/>
        <end position="183"/>
    </location>
</feature>
<dbReference type="InterPro" id="IPR029058">
    <property type="entry name" value="AB_hydrolase_fold"/>
</dbReference>
<protein>
    <recommendedName>
        <fullName evidence="1">Serine aminopeptidase S33 domain-containing protein</fullName>
    </recommendedName>
</protein>
<dbReference type="EMBL" id="JANUAE010000007">
    <property type="protein sequence ID" value="MCS3710530.1"/>
    <property type="molecule type" value="Genomic_DNA"/>
</dbReference>
<evidence type="ECO:0000259" key="1">
    <source>
        <dbReference type="Pfam" id="PF12146"/>
    </source>
</evidence>
<sequence length="286" mass="31047">MRRAMINTALGLAVGYAAIAGLAFAFQDQLLFQPSDRLRATPEDAGMDHETVRLDTDDGETLHGWWAPAPDVSRETNPGASAKQTLLFFHGNAGNISGRLESVEQFRRLGLNVLIVDYRGYGQSTGTPSEAGLYRDAAACWRHLTETRGLAPQNIVVFGRSMGGGPATWIASRKRPGAVILESVFTSVPDVGAHHYPFLPVQTLATNQFDNASRVGAISAPLLSIHSRDDRIVPFELGRKVYEAAAAPKQFLEIEGGHNDGFLVSAEDYLRAIDDFLEEHLGSGDE</sequence>
<dbReference type="SUPFAM" id="SSF53474">
    <property type="entry name" value="alpha/beta-Hydrolases"/>
    <property type="match status" value="1"/>
</dbReference>